<dbReference type="CDD" id="cd00077">
    <property type="entry name" value="HDc"/>
    <property type="match status" value="1"/>
</dbReference>
<dbReference type="InterPro" id="IPR050124">
    <property type="entry name" value="tRNA_CCA-adding_enzyme"/>
</dbReference>
<dbReference type="InterPro" id="IPR003607">
    <property type="entry name" value="HD/PDEase_dom"/>
</dbReference>
<dbReference type="InterPro" id="IPR006674">
    <property type="entry name" value="HD_domain"/>
</dbReference>
<dbReference type="Gene3D" id="1.10.3210.10">
    <property type="entry name" value="Hypothetical protein af1432"/>
    <property type="match status" value="1"/>
</dbReference>
<accession>A0A2N0ZC25</accession>
<dbReference type="AlphaFoldDB" id="A0A2N0ZC25"/>
<sequence>MSLFILMVGLPASGKSSMAVELAKKYDAAILSSDLLRQELLGDERNQDSNDVIFKEMERRTKALLLDGRNVLYDATNLNRKRRMHLVNHIAKADRKIVFYMNTAFDLIFERNKMRTRLVDEAIIKKMYKTVHLPVKGEGWDEVHYIGEKKSFRENFRLEMESLLLNDLGHDHLFDRLSFHLHEFKGILNLPQDSSYHSFSVSRHTYHVYHYLLEHYIEDDKLMMLWAALYHDTGKAFCKSFANFKGEETKYANFIGHEFVSSQLASSSLYLLGYNQDFIQKVVELVQLHMVPMNASEKKLAEIKKLIGTTQFNKLLLLHEADMQAK</sequence>
<protein>
    <recommendedName>
        <fullName evidence="2">HD domain-containing protein</fullName>
    </recommendedName>
</protein>
<feature type="domain" description="HD" evidence="2">
    <location>
        <begin position="202"/>
        <end position="296"/>
    </location>
</feature>
<organism evidence="3 4">
    <name type="scientific">Cytobacillus horneckiae</name>
    <dbReference type="NCBI Taxonomy" id="549687"/>
    <lineage>
        <taxon>Bacteria</taxon>
        <taxon>Bacillati</taxon>
        <taxon>Bacillota</taxon>
        <taxon>Bacilli</taxon>
        <taxon>Bacillales</taxon>
        <taxon>Bacillaceae</taxon>
        <taxon>Cytobacillus</taxon>
    </lineage>
</organism>
<keyword evidence="1" id="KW-0547">Nucleotide-binding</keyword>
<dbReference type="Pfam" id="PF13671">
    <property type="entry name" value="AAA_33"/>
    <property type="match status" value="1"/>
</dbReference>
<evidence type="ECO:0000313" key="4">
    <source>
        <dbReference type="Proteomes" id="UP000233343"/>
    </source>
</evidence>
<dbReference type="SUPFAM" id="SSF52540">
    <property type="entry name" value="P-loop containing nucleoside triphosphate hydrolases"/>
    <property type="match status" value="1"/>
</dbReference>
<reference evidence="3 4" key="1">
    <citation type="journal article" date="2010" name="Int. J. Syst. Evol. Microbiol.">
        <title>Bacillus horneckiae sp. nov., isolated from a spacecraft-assembly clean room.</title>
        <authorList>
            <person name="Vaishampayan P."/>
            <person name="Probst A."/>
            <person name="Krishnamurthi S."/>
            <person name="Ghosh S."/>
            <person name="Osman S."/>
            <person name="McDowall A."/>
            <person name="Ruckmani A."/>
            <person name="Mayilraj S."/>
            <person name="Venkateswaran K."/>
        </authorList>
    </citation>
    <scope>NUCLEOTIDE SEQUENCE [LARGE SCALE GENOMIC DNA]</scope>
    <source>
        <strain evidence="4">1PO1SC</strain>
    </source>
</reference>
<dbReference type="GO" id="GO:0000166">
    <property type="term" value="F:nucleotide binding"/>
    <property type="evidence" value="ECO:0007669"/>
    <property type="project" value="UniProtKB-KW"/>
</dbReference>
<dbReference type="RefSeq" id="WP_066199132.1">
    <property type="nucleotide sequence ID" value="NZ_JARMMB010000036.1"/>
</dbReference>
<dbReference type="PANTHER" id="PTHR47545">
    <property type="entry name" value="MULTIFUNCTIONAL CCA PROTEIN"/>
    <property type="match status" value="1"/>
</dbReference>
<dbReference type="EMBL" id="PISD01000050">
    <property type="protein sequence ID" value="PKG27049.1"/>
    <property type="molecule type" value="Genomic_DNA"/>
</dbReference>
<name>A0A2N0ZC25_9BACI</name>
<proteinExistence type="predicted"/>
<evidence type="ECO:0000313" key="3">
    <source>
        <dbReference type="EMBL" id="PKG27049.1"/>
    </source>
</evidence>
<gene>
    <name evidence="3" type="ORF">CWS20_20465</name>
</gene>
<dbReference type="Proteomes" id="UP000233343">
    <property type="component" value="Unassembled WGS sequence"/>
</dbReference>
<dbReference type="Gene3D" id="3.40.50.300">
    <property type="entry name" value="P-loop containing nucleotide triphosphate hydrolases"/>
    <property type="match status" value="1"/>
</dbReference>
<keyword evidence="4" id="KW-1185">Reference proteome</keyword>
<comment type="caution">
    <text evidence="3">The sequence shown here is derived from an EMBL/GenBank/DDBJ whole genome shotgun (WGS) entry which is preliminary data.</text>
</comment>
<evidence type="ECO:0000259" key="2">
    <source>
        <dbReference type="Pfam" id="PF01966"/>
    </source>
</evidence>
<dbReference type="PANTHER" id="PTHR47545:SF1">
    <property type="entry name" value="MULTIFUNCTIONAL CCA PROTEIN"/>
    <property type="match status" value="1"/>
</dbReference>
<dbReference type="InterPro" id="IPR027417">
    <property type="entry name" value="P-loop_NTPase"/>
</dbReference>
<dbReference type="SUPFAM" id="SSF109604">
    <property type="entry name" value="HD-domain/PDEase-like"/>
    <property type="match status" value="1"/>
</dbReference>
<evidence type="ECO:0000256" key="1">
    <source>
        <dbReference type="ARBA" id="ARBA00022741"/>
    </source>
</evidence>
<dbReference type="Pfam" id="PF01966">
    <property type="entry name" value="HD"/>
    <property type="match status" value="1"/>
</dbReference>